<feature type="domain" description="Cupin type-2" evidence="3">
    <location>
        <begin position="102"/>
        <end position="168"/>
    </location>
</feature>
<proteinExistence type="predicted"/>
<dbReference type="EC" id="1.13.11.4" evidence="4"/>
<keyword evidence="1" id="KW-0223">Dioxygenase</keyword>
<keyword evidence="2 4" id="KW-0560">Oxidoreductase</keyword>
<reference evidence="4 5" key="1">
    <citation type="submission" date="2024-06" db="EMBL/GenBank/DDBJ databases">
        <title>Genomic Encyclopedia of Type Strains, Phase IV (KMG-IV): sequencing the most valuable type-strain genomes for metagenomic binning, comparative biology and taxonomic classification.</title>
        <authorList>
            <person name="Goeker M."/>
        </authorList>
    </citation>
    <scope>NUCLEOTIDE SEQUENCE [LARGE SCALE GENOMIC DNA]</scope>
    <source>
        <strain evidence="4 5">DSM 27865</strain>
    </source>
</reference>
<dbReference type="CDD" id="cd06992">
    <property type="entry name" value="cupin_GDO-like_C"/>
    <property type="match status" value="1"/>
</dbReference>
<evidence type="ECO:0000259" key="3">
    <source>
        <dbReference type="Pfam" id="PF07883"/>
    </source>
</evidence>
<dbReference type="Gene3D" id="2.60.120.10">
    <property type="entry name" value="Jelly Rolls"/>
    <property type="match status" value="1"/>
</dbReference>
<evidence type="ECO:0000256" key="1">
    <source>
        <dbReference type="ARBA" id="ARBA00022964"/>
    </source>
</evidence>
<dbReference type="RefSeq" id="WP_354199375.1">
    <property type="nucleotide sequence ID" value="NZ_JBEPML010000025.1"/>
</dbReference>
<dbReference type="SUPFAM" id="SSF51182">
    <property type="entry name" value="RmlC-like cupins"/>
    <property type="match status" value="1"/>
</dbReference>
<comment type="caution">
    <text evidence="4">The sequence shown here is derived from an EMBL/GenBank/DDBJ whole genome shotgun (WGS) entry which is preliminary data.</text>
</comment>
<evidence type="ECO:0000313" key="4">
    <source>
        <dbReference type="EMBL" id="MET3794531.1"/>
    </source>
</evidence>
<gene>
    <name evidence="4" type="ORF">ABID37_004771</name>
</gene>
<dbReference type="InterPro" id="IPR011051">
    <property type="entry name" value="RmlC_Cupin_sf"/>
</dbReference>
<dbReference type="Proteomes" id="UP001549076">
    <property type="component" value="Unassembled WGS sequence"/>
</dbReference>
<evidence type="ECO:0000256" key="2">
    <source>
        <dbReference type="ARBA" id="ARBA00023002"/>
    </source>
</evidence>
<dbReference type="Pfam" id="PF07883">
    <property type="entry name" value="Cupin_2"/>
    <property type="match status" value="2"/>
</dbReference>
<keyword evidence="5" id="KW-1185">Reference proteome</keyword>
<dbReference type="EMBL" id="JBEPML010000025">
    <property type="protein sequence ID" value="MET3794531.1"/>
    <property type="molecule type" value="Genomic_DNA"/>
</dbReference>
<name>A0ABV2N6U1_9HYPH</name>
<feature type="domain" description="Cupin type-2" evidence="3">
    <location>
        <begin position="274"/>
        <end position="337"/>
    </location>
</feature>
<dbReference type="PANTHER" id="PTHR41517:SF1">
    <property type="entry name" value="CUPIN"/>
    <property type="match status" value="1"/>
</dbReference>
<dbReference type="CDD" id="cd02216">
    <property type="entry name" value="cupin_GDO-like_N"/>
    <property type="match status" value="1"/>
</dbReference>
<evidence type="ECO:0000313" key="5">
    <source>
        <dbReference type="Proteomes" id="UP001549076"/>
    </source>
</evidence>
<organism evidence="4 5">
    <name type="scientific">Aquamicrobium terrae</name>
    <dbReference type="NCBI Taxonomy" id="1324945"/>
    <lineage>
        <taxon>Bacteria</taxon>
        <taxon>Pseudomonadati</taxon>
        <taxon>Pseudomonadota</taxon>
        <taxon>Alphaproteobacteria</taxon>
        <taxon>Hyphomicrobiales</taxon>
        <taxon>Phyllobacteriaceae</taxon>
        <taxon>Aquamicrobium</taxon>
    </lineage>
</organism>
<dbReference type="InterPro" id="IPR013096">
    <property type="entry name" value="Cupin_2"/>
</dbReference>
<accession>A0ABV2N6U1</accession>
<dbReference type="GO" id="GO:0047922">
    <property type="term" value="F:gentisate 1,2-dioxygenase activity"/>
    <property type="evidence" value="ECO:0007669"/>
    <property type="project" value="UniProtKB-EC"/>
</dbReference>
<sequence>MSSQKHPFWETAPKDIDTYRQELKDKNLTFAAIDDLPIIVPKKDKVIPHHWNGESVSESIWHALKFQEKLPDGIAGAERRFVRLKNPGIPDETVTNTMSVSVQLLMPGENARPHRHSIIAFRFFISGKAFTTVNGDRVDMEPGDLVLTPFMSWHGHGNDSSEPALWFDGLDLGLVRFLDAVHKEDMVMPQEMINTGATKRRYGTAGLRPSIALDRKPERSSMIHFRWADTRRVLDEMALAGDTNAFEDISVEYVNPFNGASVFDTLALRAHLIRPGIKTHPRRQTGHKVFHVVEGSGRTVLKDRTFEWKKGDFFVVPSLEWHHHENPNNDGAYLFSIQDDPTLHKLGLYFEQLPDGVTAATPPEKLS</sequence>
<dbReference type="InterPro" id="IPR014710">
    <property type="entry name" value="RmlC-like_jellyroll"/>
</dbReference>
<protein>
    <submittedName>
        <fullName evidence="4">Gentisate 1,2-dioxygenase</fullName>
        <ecNumber evidence="4">1.13.11.4</ecNumber>
    </submittedName>
</protein>
<dbReference type="PANTHER" id="PTHR41517">
    <property type="entry name" value="1,2-DIOXYGENASE PROTEIN-RELATED"/>
    <property type="match status" value="1"/>
</dbReference>
<dbReference type="InterPro" id="IPR047183">
    <property type="entry name" value="GDO-like"/>
</dbReference>